<feature type="transmembrane region" description="Helical" evidence="1">
    <location>
        <begin position="90"/>
        <end position="110"/>
    </location>
</feature>
<sequence>MTIRNPVEWAWHNFSLSGFNPRAYYRTQDELSDPVPQIRKIGISDLADAVAKGVRDFAESRTDVLFIGIIYPLAGLVLAQLVIGNDMLPLIFPLISGFALLGPVAAAGLYEMSRRREQGLEPNWTDSFQVMARPSFGALLVLAVITICGFFVWLATAWGIYSLTMGPESSASLTSFISDVFTTTRGWALIVVGCGVGFVFALAVLATSVFAFPLLLDRKVSLVTAVGTSVRAFRLNLVPMLIWGFFVALSLLIGAIPLLLGLIIVVPVLGHSTWHLYRKVLA</sequence>
<organism evidence="2 3">
    <name type="scientific">Terrihabitans soli</name>
    <dbReference type="NCBI Taxonomy" id="708113"/>
    <lineage>
        <taxon>Bacteria</taxon>
        <taxon>Pseudomonadati</taxon>
        <taxon>Pseudomonadota</taxon>
        <taxon>Alphaproteobacteria</taxon>
        <taxon>Hyphomicrobiales</taxon>
        <taxon>Terrihabitans</taxon>
    </lineage>
</organism>
<reference evidence="2 3" key="1">
    <citation type="submission" date="2020-08" db="EMBL/GenBank/DDBJ databases">
        <title>Genome sequence of Rhizobiales bacterium strain IZ6.</title>
        <authorList>
            <person name="Nakai R."/>
            <person name="Naganuma T."/>
        </authorList>
    </citation>
    <scope>NUCLEOTIDE SEQUENCE [LARGE SCALE GENOMIC DNA]</scope>
    <source>
        <strain evidence="2 3">IZ6</strain>
    </source>
</reference>
<dbReference type="EMBL" id="AP023361">
    <property type="protein sequence ID" value="BCJ90506.1"/>
    <property type="molecule type" value="Genomic_DNA"/>
</dbReference>
<feature type="transmembrane region" description="Helical" evidence="1">
    <location>
        <begin position="187"/>
        <end position="216"/>
    </location>
</feature>
<gene>
    <name evidence="2" type="ORF">IZ6_12410</name>
</gene>
<name>A0A6S6QMB2_9HYPH</name>
<dbReference type="Proteomes" id="UP000515317">
    <property type="component" value="Chromosome"/>
</dbReference>
<evidence type="ECO:0000313" key="3">
    <source>
        <dbReference type="Proteomes" id="UP000515317"/>
    </source>
</evidence>
<dbReference type="Pfam" id="PF09955">
    <property type="entry name" value="DUF2189"/>
    <property type="match status" value="1"/>
</dbReference>
<evidence type="ECO:0008006" key="4">
    <source>
        <dbReference type="Google" id="ProtNLM"/>
    </source>
</evidence>
<feature type="transmembrane region" description="Helical" evidence="1">
    <location>
        <begin position="136"/>
        <end position="161"/>
    </location>
</feature>
<evidence type="ECO:0000256" key="1">
    <source>
        <dbReference type="SAM" id="Phobius"/>
    </source>
</evidence>
<keyword evidence="3" id="KW-1185">Reference proteome</keyword>
<keyword evidence="1" id="KW-0812">Transmembrane</keyword>
<dbReference type="KEGG" id="tso:IZ6_12410"/>
<dbReference type="RefSeq" id="WP_222877132.1">
    <property type="nucleotide sequence ID" value="NZ_AP023361.1"/>
</dbReference>
<evidence type="ECO:0000313" key="2">
    <source>
        <dbReference type="EMBL" id="BCJ90506.1"/>
    </source>
</evidence>
<accession>A0A6S6QMB2</accession>
<proteinExistence type="predicted"/>
<feature type="transmembrane region" description="Helical" evidence="1">
    <location>
        <begin position="237"/>
        <end position="270"/>
    </location>
</feature>
<dbReference type="InterPro" id="IPR018692">
    <property type="entry name" value="DUF2189"/>
</dbReference>
<feature type="transmembrane region" description="Helical" evidence="1">
    <location>
        <begin position="64"/>
        <end position="84"/>
    </location>
</feature>
<dbReference type="AlphaFoldDB" id="A0A6S6QMB2"/>
<keyword evidence="1" id="KW-0472">Membrane</keyword>
<protein>
    <recommendedName>
        <fullName evidence="4">DUF2189 domain-containing protein</fullName>
    </recommendedName>
</protein>
<keyword evidence="1" id="KW-1133">Transmembrane helix</keyword>